<sequence>MSTDGGDADPTVLLEVRDDVLVVSINRPEVLNAIDQPTAELLAHAFTRLDEDDTVRVGVLSGGPKAFSTGADLHAVAAGQSPMVPGRGFGGLTERPPRKPLIAAIEGYALGGGFEMALACDLIVASRTVQLGLPEVTRGLIASAGGLLRLPTRLPHSVAMRMALTGERLTGERVLDLHLVSELVDPGCALESAVALAARIAKNAPLSVQASKHLVNAAADGMTDDLLGVQNELQARLLTSRDVAEGIAAFKERRPPRWQGR</sequence>
<keyword evidence="3" id="KW-0456">Lyase</keyword>
<comment type="caution">
    <text evidence="5">The sequence shown here is derived from an EMBL/GenBank/DDBJ whole genome shotgun (WGS) entry which is preliminary data.</text>
</comment>
<evidence type="ECO:0000313" key="5">
    <source>
        <dbReference type="EMBL" id="PSM39005.1"/>
    </source>
</evidence>
<evidence type="ECO:0000256" key="2">
    <source>
        <dbReference type="ARBA" id="ARBA00023098"/>
    </source>
</evidence>
<evidence type="ECO:0000256" key="3">
    <source>
        <dbReference type="ARBA" id="ARBA00023239"/>
    </source>
</evidence>
<dbReference type="Pfam" id="PF00378">
    <property type="entry name" value="ECH_1"/>
    <property type="match status" value="1"/>
</dbReference>
<protein>
    <submittedName>
        <fullName evidence="5">Enoyl-CoA hydratase</fullName>
    </submittedName>
</protein>
<dbReference type="CDD" id="cd06558">
    <property type="entry name" value="crotonase-like"/>
    <property type="match status" value="1"/>
</dbReference>
<proteinExistence type="inferred from homology"/>
<dbReference type="PANTHER" id="PTHR11941">
    <property type="entry name" value="ENOYL-COA HYDRATASE-RELATED"/>
    <property type="match status" value="1"/>
</dbReference>
<dbReference type="PANTHER" id="PTHR11941:SF169">
    <property type="entry name" value="(7AS)-7A-METHYL-1,5-DIOXO-2,3,5,6,7,7A-HEXAHYDRO-1H-INDENE-CARBOXYL-COA HYDROLASE"/>
    <property type="match status" value="1"/>
</dbReference>
<comment type="similarity">
    <text evidence="1 4">Belongs to the enoyl-CoA hydratase/isomerase family.</text>
</comment>
<evidence type="ECO:0000313" key="6">
    <source>
        <dbReference type="Proteomes" id="UP000240429"/>
    </source>
</evidence>
<dbReference type="OrthoDB" id="9775794at2"/>
<dbReference type="EMBL" id="PYBJ01000027">
    <property type="protein sequence ID" value="PSM39005.1"/>
    <property type="molecule type" value="Genomic_DNA"/>
</dbReference>
<evidence type="ECO:0000256" key="1">
    <source>
        <dbReference type="ARBA" id="ARBA00005254"/>
    </source>
</evidence>
<evidence type="ECO:0000256" key="4">
    <source>
        <dbReference type="RuleBase" id="RU003707"/>
    </source>
</evidence>
<dbReference type="Proteomes" id="UP000240429">
    <property type="component" value="Unassembled WGS sequence"/>
</dbReference>
<dbReference type="AlphaFoldDB" id="A0A2P8PYE6"/>
<dbReference type="InterPro" id="IPR014748">
    <property type="entry name" value="Enoyl-CoA_hydra_C"/>
</dbReference>
<dbReference type="SUPFAM" id="SSF52096">
    <property type="entry name" value="ClpP/crotonase"/>
    <property type="match status" value="1"/>
</dbReference>
<dbReference type="InterPro" id="IPR029045">
    <property type="entry name" value="ClpP/crotonase-like_dom_sf"/>
</dbReference>
<accession>A0A2P8PYE6</accession>
<gene>
    <name evidence="5" type="ORF">C6Y14_33840</name>
</gene>
<dbReference type="GO" id="GO:0016829">
    <property type="term" value="F:lyase activity"/>
    <property type="evidence" value="ECO:0007669"/>
    <property type="project" value="UniProtKB-KW"/>
</dbReference>
<keyword evidence="6" id="KW-1185">Reference proteome</keyword>
<keyword evidence="2" id="KW-0443">Lipid metabolism</keyword>
<name>A0A2P8PYE6_9ACTN</name>
<dbReference type="RefSeq" id="WP_107020702.1">
    <property type="nucleotide sequence ID" value="NZ_KZ679053.1"/>
</dbReference>
<dbReference type="NCBIfam" id="NF006100">
    <property type="entry name" value="PRK08252.1"/>
    <property type="match status" value="1"/>
</dbReference>
<organism evidence="5 6">
    <name type="scientific">Streptomyces dioscori</name>
    <dbReference type="NCBI Taxonomy" id="2109333"/>
    <lineage>
        <taxon>Bacteria</taxon>
        <taxon>Bacillati</taxon>
        <taxon>Actinomycetota</taxon>
        <taxon>Actinomycetes</taxon>
        <taxon>Kitasatosporales</taxon>
        <taxon>Streptomycetaceae</taxon>
        <taxon>Streptomyces</taxon>
        <taxon>Streptomyces aurantiacus group</taxon>
    </lineage>
</organism>
<dbReference type="Gene3D" id="3.90.226.10">
    <property type="entry name" value="2-enoyl-CoA Hydratase, Chain A, domain 1"/>
    <property type="match status" value="1"/>
</dbReference>
<reference evidence="5 6" key="1">
    <citation type="submission" date="2018-03" db="EMBL/GenBank/DDBJ databases">
        <title>Streptomyces dioscori sp. nov., a novel endophytic actinobacterium isolated from bulbil of Dioscorea bulbifera L.</title>
        <authorList>
            <person name="Zhikuan W."/>
        </authorList>
    </citation>
    <scope>NUCLEOTIDE SEQUENCE [LARGE SCALE GENOMIC DNA]</scope>
    <source>
        <strain evidence="5 6">A217</strain>
    </source>
</reference>
<dbReference type="Gene3D" id="1.10.12.10">
    <property type="entry name" value="Lyase 2-enoyl-coa Hydratase, Chain A, domain 2"/>
    <property type="match status" value="1"/>
</dbReference>
<dbReference type="GO" id="GO:0006635">
    <property type="term" value="P:fatty acid beta-oxidation"/>
    <property type="evidence" value="ECO:0007669"/>
    <property type="project" value="TreeGrafter"/>
</dbReference>
<dbReference type="PROSITE" id="PS00166">
    <property type="entry name" value="ENOYL_COA_HYDRATASE"/>
    <property type="match status" value="1"/>
</dbReference>
<dbReference type="InterPro" id="IPR001753">
    <property type="entry name" value="Enoyl-CoA_hydra/iso"/>
</dbReference>
<dbReference type="InterPro" id="IPR018376">
    <property type="entry name" value="Enoyl-CoA_hyd/isom_CS"/>
</dbReference>